<dbReference type="SMART" id="SM00557">
    <property type="entry name" value="IG_FLMN"/>
    <property type="match status" value="1"/>
</dbReference>
<dbReference type="GO" id="GO:0051015">
    <property type="term" value="F:actin filament binding"/>
    <property type="evidence" value="ECO:0007669"/>
    <property type="project" value="InterPro"/>
</dbReference>
<dbReference type="InterPro" id="IPR014756">
    <property type="entry name" value="Ig_E-set"/>
</dbReference>
<dbReference type="AlphaFoldDB" id="A0A060Z8I5"/>
<comment type="similarity">
    <text evidence="1">Belongs to the filamin family.</text>
</comment>
<feature type="repeat" description="Filamin" evidence="3">
    <location>
        <begin position="15"/>
        <end position="111"/>
    </location>
</feature>
<evidence type="ECO:0000256" key="3">
    <source>
        <dbReference type="PROSITE-ProRule" id="PRU00087"/>
    </source>
</evidence>
<evidence type="ECO:0000256" key="1">
    <source>
        <dbReference type="ARBA" id="ARBA00009238"/>
    </source>
</evidence>
<keyword evidence="2" id="KW-0677">Repeat</keyword>
<dbReference type="Pfam" id="PF00630">
    <property type="entry name" value="Filamin"/>
    <property type="match status" value="1"/>
</dbReference>
<dbReference type="STRING" id="8022.A0A060Z8I5"/>
<dbReference type="PANTHER" id="PTHR38537">
    <property type="entry name" value="JITTERBUG, ISOFORM N"/>
    <property type="match status" value="1"/>
</dbReference>
<sequence>MSVYLVIFFYPLGGPTASNPNVCRASGRGLQPKGVRVKEVADFKVYTKGAGSGELKVTVKGPKGLEEPVKVRDAGEGVYECDYYPIMTGKYTITITWGGQTIPRSPFEVVVSEDVGPQKVRAWGPGLETGMVGKSADFVVEAIGTEVGTLGKSDRWLLEEKDPG</sequence>
<dbReference type="InterPro" id="IPR001298">
    <property type="entry name" value="Filamin/ABP280_rpt"/>
</dbReference>
<evidence type="ECO:0000313" key="5">
    <source>
        <dbReference type="Proteomes" id="UP000193380"/>
    </source>
</evidence>
<dbReference type="Gene3D" id="2.60.40.10">
    <property type="entry name" value="Immunoglobulins"/>
    <property type="match status" value="2"/>
</dbReference>
<dbReference type="Proteomes" id="UP000193380">
    <property type="component" value="Unassembled WGS sequence"/>
</dbReference>
<dbReference type="FunFam" id="2.60.40.10:FF:000126">
    <property type="entry name" value="filamin-C isoform X1"/>
    <property type="match status" value="1"/>
</dbReference>
<gene>
    <name evidence="4" type="ORF">GSONMT00033553001</name>
</gene>
<dbReference type="SUPFAM" id="SSF81296">
    <property type="entry name" value="E set domains"/>
    <property type="match status" value="2"/>
</dbReference>
<dbReference type="EMBL" id="FR954264">
    <property type="protein sequence ID" value="CDR00177.1"/>
    <property type="molecule type" value="Genomic_DNA"/>
</dbReference>
<feature type="repeat" description="Filamin" evidence="3">
    <location>
        <begin position="112"/>
        <end position="148"/>
    </location>
</feature>
<reference evidence="4" key="2">
    <citation type="submission" date="2014-03" db="EMBL/GenBank/DDBJ databases">
        <authorList>
            <person name="Genoscope - CEA"/>
        </authorList>
    </citation>
    <scope>NUCLEOTIDE SEQUENCE</scope>
</reference>
<dbReference type="InterPro" id="IPR044801">
    <property type="entry name" value="Filamin"/>
</dbReference>
<name>A0A060Z8I5_ONCMY</name>
<evidence type="ECO:0000256" key="2">
    <source>
        <dbReference type="ARBA" id="ARBA00022737"/>
    </source>
</evidence>
<dbReference type="GO" id="GO:0030036">
    <property type="term" value="P:actin cytoskeleton organization"/>
    <property type="evidence" value="ECO:0007669"/>
    <property type="project" value="InterPro"/>
</dbReference>
<dbReference type="InterPro" id="IPR017868">
    <property type="entry name" value="Filamin/ABP280_repeat-like"/>
</dbReference>
<proteinExistence type="inferred from homology"/>
<reference evidence="4" key="1">
    <citation type="journal article" date="2014" name="Nat. Commun.">
        <title>The rainbow trout genome provides novel insights into evolution after whole-genome duplication in vertebrates.</title>
        <authorList>
            <person name="Berthelot C."/>
            <person name="Brunet F."/>
            <person name="Chalopin D."/>
            <person name="Juanchich A."/>
            <person name="Bernard M."/>
            <person name="Noel B."/>
            <person name="Bento P."/>
            <person name="Da Silva C."/>
            <person name="Labadie K."/>
            <person name="Alberti A."/>
            <person name="Aury J.M."/>
            <person name="Louis A."/>
            <person name="Dehais P."/>
            <person name="Bardou P."/>
            <person name="Montfort J."/>
            <person name="Klopp C."/>
            <person name="Cabau C."/>
            <person name="Gaspin C."/>
            <person name="Thorgaard G.H."/>
            <person name="Boussaha M."/>
            <person name="Quillet E."/>
            <person name="Guyomard R."/>
            <person name="Galiana D."/>
            <person name="Bobe J."/>
            <person name="Volff J.N."/>
            <person name="Genet C."/>
            <person name="Wincker P."/>
            <person name="Jaillon O."/>
            <person name="Roest Crollius H."/>
            <person name="Guiguen Y."/>
        </authorList>
    </citation>
    <scope>NUCLEOTIDE SEQUENCE [LARGE SCALE GENOMIC DNA]</scope>
</reference>
<dbReference type="PROSITE" id="PS50194">
    <property type="entry name" value="FILAMIN_REPEAT"/>
    <property type="match status" value="2"/>
</dbReference>
<dbReference type="GO" id="GO:0007399">
    <property type="term" value="P:nervous system development"/>
    <property type="evidence" value="ECO:0007669"/>
    <property type="project" value="UniProtKB-ARBA"/>
</dbReference>
<dbReference type="PANTHER" id="PTHR38537:SF12">
    <property type="entry name" value="FILAMIN-C"/>
    <property type="match status" value="1"/>
</dbReference>
<organism evidence="4 5">
    <name type="scientific">Oncorhynchus mykiss</name>
    <name type="common">Rainbow trout</name>
    <name type="synonym">Salmo gairdneri</name>
    <dbReference type="NCBI Taxonomy" id="8022"/>
    <lineage>
        <taxon>Eukaryota</taxon>
        <taxon>Metazoa</taxon>
        <taxon>Chordata</taxon>
        <taxon>Craniata</taxon>
        <taxon>Vertebrata</taxon>
        <taxon>Euteleostomi</taxon>
        <taxon>Actinopterygii</taxon>
        <taxon>Neopterygii</taxon>
        <taxon>Teleostei</taxon>
        <taxon>Protacanthopterygii</taxon>
        <taxon>Salmoniformes</taxon>
        <taxon>Salmonidae</taxon>
        <taxon>Salmoninae</taxon>
        <taxon>Oncorhynchus</taxon>
    </lineage>
</organism>
<evidence type="ECO:0000313" key="4">
    <source>
        <dbReference type="EMBL" id="CDR00177.1"/>
    </source>
</evidence>
<dbReference type="InterPro" id="IPR013783">
    <property type="entry name" value="Ig-like_fold"/>
</dbReference>
<protein>
    <submittedName>
        <fullName evidence="4">Uncharacterized protein</fullName>
    </submittedName>
</protein>
<dbReference type="PaxDb" id="8022-A0A060Z8I5"/>
<accession>A0A060Z8I5</accession>